<dbReference type="AlphaFoldDB" id="A0AAN0K3K4"/>
<name>A0AAN0K3K4_AMPQE</name>
<dbReference type="EnsemblMetazoa" id="XM_020008194.1">
    <property type="protein sequence ID" value="XP_019863753.1"/>
    <property type="gene ID" value="LOC109592858"/>
</dbReference>
<proteinExistence type="predicted"/>
<dbReference type="Proteomes" id="UP000007879">
    <property type="component" value="Unassembled WGS sequence"/>
</dbReference>
<dbReference type="GeneID" id="109592858"/>
<evidence type="ECO:0000313" key="3">
    <source>
        <dbReference type="EnsemblMetazoa" id="XP_019863753.1"/>
    </source>
</evidence>
<feature type="region of interest" description="Disordered" evidence="1">
    <location>
        <begin position="204"/>
        <end position="238"/>
    </location>
</feature>
<dbReference type="SUPFAM" id="SSF49265">
    <property type="entry name" value="Fibronectin type III"/>
    <property type="match status" value="1"/>
</dbReference>
<dbReference type="InterPro" id="IPR013783">
    <property type="entry name" value="Ig-like_fold"/>
</dbReference>
<dbReference type="PROSITE" id="PS50853">
    <property type="entry name" value="FN3"/>
    <property type="match status" value="1"/>
</dbReference>
<dbReference type="KEGG" id="aqu:109592858"/>
<evidence type="ECO:0000259" key="2">
    <source>
        <dbReference type="PROSITE" id="PS50853"/>
    </source>
</evidence>
<feature type="domain" description="Fibronectin type-III" evidence="2">
    <location>
        <begin position="93"/>
        <end position="199"/>
    </location>
</feature>
<evidence type="ECO:0000256" key="1">
    <source>
        <dbReference type="SAM" id="MobiDB-lite"/>
    </source>
</evidence>
<evidence type="ECO:0000313" key="4">
    <source>
        <dbReference type="Proteomes" id="UP000007879"/>
    </source>
</evidence>
<dbReference type="InterPro" id="IPR003961">
    <property type="entry name" value="FN3_dom"/>
</dbReference>
<accession>A0AAN0K3K4</accession>
<feature type="compositionally biased region" description="Low complexity" evidence="1">
    <location>
        <begin position="225"/>
        <end position="238"/>
    </location>
</feature>
<dbReference type="Gene3D" id="2.60.40.10">
    <property type="entry name" value="Immunoglobulins"/>
    <property type="match status" value="1"/>
</dbReference>
<dbReference type="InterPro" id="IPR036116">
    <property type="entry name" value="FN3_sf"/>
</dbReference>
<reference evidence="4" key="1">
    <citation type="journal article" date="2010" name="Nature">
        <title>The Amphimedon queenslandica genome and the evolution of animal complexity.</title>
        <authorList>
            <person name="Srivastava M."/>
            <person name="Simakov O."/>
            <person name="Chapman J."/>
            <person name="Fahey B."/>
            <person name="Gauthier M.E."/>
            <person name="Mitros T."/>
            <person name="Richards G.S."/>
            <person name="Conaco C."/>
            <person name="Dacre M."/>
            <person name="Hellsten U."/>
            <person name="Larroux C."/>
            <person name="Putnam N.H."/>
            <person name="Stanke M."/>
            <person name="Adamska M."/>
            <person name="Darling A."/>
            <person name="Degnan S.M."/>
            <person name="Oakley T.H."/>
            <person name="Plachetzki D.C."/>
            <person name="Zhai Y."/>
            <person name="Adamski M."/>
            <person name="Calcino A."/>
            <person name="Cummins S.F."/>
            <person name="Goodstein D.M."/>
            <person name="Harris C."/>
            <person name="Jackson D.J."/>
            <person name="Leys S.P."/>
            <person name="Shu S."/>
            <person name="Woodcroft B.J."/>
            <person name="Vervoort M."/>
            <person name="Kosik K.S."/>
            <person name="Manning G."/>
            <person name="Degnan B.M."/>
            <person name="Rokhsar D.S."/>
        </authorList>
    </citation>
    <scope>NUCLEOTIDE SEQUENCE [LARGE SCALE GENOMIC DNA]</scope>
</reference>
<organism evidence="3 4">
    <name type="scientific">Amphimedon queenslandica</name>
    <name type="common">Sponge</name>
    <dbReference type="NCBI Taxonomy" id="400682"/>
    <lineage>
        <taxon>Eukaryota</taxon>
        <taxon>Metazoa</taxon>
        <taxon>Porifera</taxon>
        <taxon>Demospongiae</taxon>
        <taxon>Heteroscleromorpha</taxon>
        <taxon>Haplosclerida</taxon>
        <taxon>Niphatidae</taxon>
        <taxon>Amphimedon</taxon>
    </lineage>
</organism>
<feature type="compositionally biased region" description="Polar residues" evidence="1">
    <location>
        <begin position="210"/>
        <end position="224"/>
    </location>
</feature>
<reference evidence="3" key="2">
    <citation type="submission" date="2024-06" db="UniProtKB">
        <authorList>
            <consortium name="EnsemblMetazoa"/>
        </authorList>
    </citation>
    <scope>IDENTIFICATION</scope>
</reference>
<dbReference type="RefSeq" id="XP_019863753.1">
    <property type="nucleotide sequence ID" value="XM_020008194.1"/>
</dbReference>
<sequence>ILPVPVPNQLLIYSNYFNVSWIPQSNSHCFSSYIVSITSSASNVTYVTTDTSLSLPVPSTNDTEYSISVVAVDTGGRYMDPLNVIKFTPNVQLVMNLMLGQTSPEDDDDTVNITVSWNEPPYSSRPNVSDYIIYHNVPDPDTTITTTIAPTTAYNIPDATVGSVYTVGVAASNVLGTGVIASATISIISTIVHVSTTVHVTYSTTGGTTQSTLPSLSISSTRIASPTPTSTCTPTTEQ</sequence>
<protein>
    <recommendedName>
        <fullName evidence="2">Fibronectin type-III domain-containing protein</fullName>
    </recommendedName>
</protein>
<keyword evidence="4" id="KW-1185">Reference proteome</keyword>